<proteinExistence type="inferred from homology"/>
<dbReference type="PROSITE" id="PS00237">
    <property type="entry name" value="G_PROTEIN_RECEP_F1_1"/>
    <property type="match status" value="1"/>
</dbReference>
<dbReference type="InterPro" id="IPR017452">
    <property type="entry name" value="GPCR_Rhodpsn_7TM"/>
</dbReference>
<reference evidence="16" key="1">
    <citation type="submission" date="2011-10" db="EMBL/GenBank/DDBJ databases">
        <authorList>
            <consortium name="Soft-shell Turtle Genome Consortium"/>
        </authorList>
    </citation>
    <scope>NUCLEOTIDE SEQUENCE [LARGE SCALE GENOMIC DNA]</scope>
    <source>
        <strain evidence="16">Daiwa-1</strain>
    </source>
</reference>
<dbReference type="GO" id="GO:0004984">
    <property type="term" value="F:olfactory receptor activity"/>
    <property type="evidence" value="ECO:0007669"/>
    <property type="project" value="InterPro"/>
</dbReference>
<reference evidence="16" key="2">
    <citation type="journal article" date="2013" name="Nat. Genet.">
        <title>The draft genomes of soft-shell turtle and green sea turtle yield insights into the development and evolution of the turtle-specific body plan.</title>
        <authorList>
            <person name="Wang Z."/>
            <person name="Pascual-Anaya J."/>
            <person name="Zadissa A."/>
            <person name="Li W."/>
            <person name="Niimura Y."/>
            <person name="Huang Z."/>
            <person name="Li C."/>
            <person name="White S."/>
            <person name="Xiong Z."/>
            <person name="Fang D."/>
            <person name="Wang B."/>
            <person name="Ming Y."/>
            <person name="Chen Y."/>
            <person name="Zheng Y."/>
            <person name="Kuraku S."/>
            <person name="Pignatelli M."/>
            <person name="Herrero J."/>
            <person name="Beal K."/>
            <person name="Nozawa M."/>
            <person name="Li Q."/>
            <person name="Wang J."/>
            <person name="Zhang H."/>
            <person name="Yu L."/>
            <person name="Shigenobu S."/>
            <person name="Wang J."/>
            <person name="Liu J."/>
            <person name="Flicek P."/>
            <person name="Searle S."/>
            <person name="Wang J."/>
            <person name="Kuratani S."/>
            <person name="Yin Y."/>
            <person name="Aken B."/>
            <person name="Zhang G."/>
            <person name="Irie N."/>
        </authorList>
    </citation>
    <scope>NUCLEOTIDE SEQUENCE [LARGE SCALE GENOMIC DNA]</scope>
    <source>
        <strain evidence="16">Daiwa-1</strain>
    </source>
</reference>
<keyword evidence="8 13" id="KW-0472">Membrane</keyword>
<feature type="transmembrane region" description="Helical" evidence="13">
    <location>
        <begin position="143"/>
        <end position="161"/>
    </location>
</feature>
<protein>
    <recommendedName>
        <fullName evidence="13">Olfactory receptor</fullName>
    </recommendedName>
</protein>
<dbReference type="GeneTree" id="ENSGT01150000286948"/>
<evidence type="ECO:0000313" key="15">
    <source>
        <dbReference type="Ensembl" id="ENSPSIP00000000462.1"/>
    </source>
</evidence>
<evidence type="ECO:0000256" key="2">
    <source>
        <dbReference type="ARBA" id="ARBA00022475"/>
    </source>
</evidence>
<name>K7EXF2_PELSI</name>
<keyword evidence="2 13" id="KW-1003">Cell membrane</keyword>
<keyword evidence="6 13" id="KW-1133">Transmembrane helix</keyword>
<dbReference type="HOGENOM" id="CLU_012526_1_0_1"/>
<feature type="transmembrane region" description="Helical" evidence="13">
    <location>
        <begin position="101"/>
        <end position="123"/>
    </location>
</feature>
<evidence type="ECO:0000256" key="7">
    <source>
        <dbReference type="ARBA" id="ARBA00023040"/>
    </source>
</evidence>
<evidence type="ECO:0000256" key="4">
    <source>
        <dbReference type="ARBA" id="ARBA00022692"/>
    </source>
</evidence>
<dbReference type="FunFam" id="1.20.1070.10:FF:000010">
    <property type="entry name" value="Olfactory receptor"/>
    <property type="match status" value="1"/>
</dbReference>
<feature type="transmembrane region" description="Helical" evidence="13">
    <location>
        <begin position="61"/>
        <end position="81"/>
    </location>
</feature>
<evidence type="ECO:0000313" key="16">
    <source>
        <dbReference type="Proteomes" id="UP000007267"/>
    </source>
</evidence>
<evidence type="ECO:0000256" key="6">
    <source>
        <dbReference type="ARBA" id="ARBA00022989"/>
    </source>
</evidence>
<comment type="similarity">
    <text evidence="12">Belongs to the G-protein coupled receptor 1 family.</text>
</comment>
<accession>K7EXF2</accession>
<dbReference type="PROSITE" id="PS50262">
    <property type="entry name" value="G_PROTEIN_RECEP_F1_2"/>
    <property type="match status" value="1"/>
</dbReference>
<evidence type="ECO:0000256" key="13">
    <source>
        <dbReference type="RuleBase" id="RU363047"/>
    </source>
</evidence>
<organism evidence="15 16">
    <name type="scientific">Pelodiscus sinensis</name>
    <name type="common">Chinese softshell turtle</name>
    <name type="synonym">Trionyx sinensis</name>
    <dbReference type="NCBI Taxonomy" id="13735"/>
    <lineage>
        <taxon>Eukaryota</taxon>
        <taxon>Metazoa</taxon>
        <taxon>Chordata</taxon>
        <taxon>Craniata</taxon>
        <taxon>Vertebrata</taxon>
        <taxon>Euteleostomi</taxon>
        <taxon>Archelosauria</taxon>
        <taxon>Testudinata</taxon>
        <taxon>Testudines</taxon>
        <taxon>Cryptodira</taxon>
        <taxon>Trionychia</taxon>
        <taxon>Trionychidae</taxon>
        <taxon>Pelodiscus</taxon>
    </lineage>
</organism>
<evidence type="ECO:0000256" key="1">
    <source>
        <dbReference type="ARBA" id="ARBA00004651"/>
    </source>
</evidence>
<keyword evidence="10" id="KW-0325">Glycoprotein</keyword>
<evidence type="ECO:0000256" key="9">
    <source>
        <dbReference type="ARBA" id="ARBA00023170"/>
    </source>
</evidence>
<dbReference type="PANTHER" id="PTHR26452">
    <property type="entry name" value="OLFACTORY RECEPTOR"/>
    <property type="match status" value="1"/>
</dbReference>
<dbReference type="PRINTS" id="PR00245">
    <property type="entry name" value="OLFACTORYR"/>
</dbReference>
<dbReference type="InterPro" id="IPR000276">
    <property type="entry name" value="GPCR_Rhodpsn"/>
</dbReference>
<dbReference type="InterPro" id="IPR050516">
    <property type="entry name" value="Olfactory_GPCR"/>
</dbReference>
<evidence type="ECO:0000256" key="3">
    <source>
        <dbReference type="ARBA" id="ARBA00022606"/>
    </source>
</evidence>
<keyword evidence="11 12" id="KW-0807">Transducer</keyword>
<dbReference type="Gene3D" id="1.20.1070.10">
    <property type="entry name" value="Rhodopsin 7-helix transmembrane proteins"/>
    <property type="match status" value="1"/>
</dbReference>
<dbReference type="GO" id="GO:0005886">
    <property type="term" value="C:plasma membrane"/>
    <property type="evidence" value="ECO:0007669"/>
    <property type="project" value="UniProtKB-SubCell"/>
</dbReference>
<feature type="transmembrane region" description="Helical" evidence="13">
    <location>
        <begin position="241"/>
        <end position="264"/>
    </location>
</feature>
<evidence type="ECO:0000256" key="5">
    <source>
        <dbReference type="ARBA" id="ARBA00022725"/>
    </source>
</evidence>
<dbReference type="CDD" id="cd15911">
    <property type="entry name" value="7tmA_OR11A-like"/>
    <property type="match status" value="1"/>
</dbReference>
<keyword evidence="4 12" id="KW-0812">Transmembrane</keyword>
<dbReference type="Proteomes" id="UP000007267">
    <property type="component" value="Unassembled WGS sequence"/>
</dbReference>
<feature type="transmembrane region" description="Helical" evidence="13">
    <location>
        <begin position="29"/>
        <end position="54"/>
    </location>
</feature>
<dbReference type="SUPFAM" id="SSF81321">
    <property type="entry name" value="Family A G protein-coupled receptor-like"/>
    <property type="match status" value="1"/>
</dbReference>
<evidence type="ECO:0000256" key="8">
    <source>
        <dbReference type="ARBA" id="ARBA00023136"/>
    </source>
</evidence>
<evidence type="ECO:0000256" key="10">
    <source>
        <dbReference type="ARBA" id="ARBA00023180"/>
    </source>
</evidence>
<keyword evidence="5 13" id="KW-0552">Olfaction</keyword>
<sequence>MGNPEHRNETSITGFILLGLGILPELQTFLFLLFLLIYIVTVAGNFLIVVLVVADRHLHTPMYFFLGNLSCLEICYSSTLLPKMLASILTGDRTISFSGCLTQYYFFGFLVATECFLLSVMSYDRYLAICHPLHYAVHMRGRAWLRLAAGSWLGSFLGNGISMLSVSQLTFCGPNAIDHFFCDLVPLIRLSCNDPKMMETLAFIYSFIFLLGPFLLTVTSYICIIATILRIPSTRGRQKAFSTCSSHLIVVTIYYGTLLIVYMFPTTELMGDLKKVLSVAYMVLTPLANPLLYSLRNKEVKESLRKARKKFFF</sequence>
<feature type="domain" description="G-protein coupled receptors family 1 profile" evidence="14">
    <location>
        <begin position="44"/>
        <end position="293"/>
    </location>
</feature>
<evidence type="ECO:0000256" key="11">
    <source>
        <dbReference type="ARBA" id="ARBA00023224"/>
    </source>
</evidence>
<feature type="transmembrane region" description="Helical" evidence="13">
    <location>
        <begin position="276"/>
        <end position="295"/>
    </location>
</feature>
<comment type="subcellular location">
    <subcellularLocation>
        <location evidence="1 13">Cell membrane</location>
        <topology evidence="1 13">Multi-pass membrane protein</topology>
    </subcellularLocation>
</comment>
<feature type="transmembrane region" description="Helical" evidence="13">
    <location>
        <begin position="203"/>
        <end position="229"/>
    </location>
</feature>
<keyword evidence="7 12" id="KW-0297">G-protein coupled receptor</keyword>
<dbReference type="GO" id="GO:0004930">
    <property type="term" value="F:G protein-coupled receptor activity"/>
    <property type="evidence" value="ECO:0007669"/>
    <property type="project" value="UniProtKB-KW"/>
</dbReference>
<dbReference type="AlphaFoldDB" id="K7EXF2"/>
<evidence type="ECO:0000256" key="12">
    <source>
        <dbReference type="RuleBase" id="RU000688"/>
    </source>
</evidence>
<dbReference type="EMBL" id="AGCU01126223">
    <property type="status" value="NOT_ANNOTATED_CDS"/>
    <property type="molecule type" value="Genomic_DNA"/>
</dbReference>
<dbReference type="Ensembl" id="ENSPSIT00000000462.1">
    <property type="protein sequence ID" value="ENSPSIP00000000462.1"/>
    <property type="gene ID" value="ENSPSIG00000000462.1"/>
</dbReference>
<dbReference type="InterPro" id="IPR000725">
    <property type="entry name" value="Olfact_rcpt"/>
</dbReference>
<dbReference type="eggNOG" id="ENOG502SKM8">
    <property type="taxonomic scope" value="Eukaryota"/>
</dbReference>
<keyword evidence="3 13" id="KW-0716">Sensory transduction</keyword>
<keyword evidence="9 12" id="KW-0675">Receptor</keyword>
<evidence type="ECO:0000259" key="14">
    <source>
        <dbReference type="PROSITE" id="PS50262"/>
    </source>
</evidence>
<reference evidence="15" key="3">
    <citation type="submission" date="2025-08" db="UniProtKB">
        <authorList>
            <consortium name="Ensembl"/>
        </authorList>
    </citation>
    <scope>IDENTIFICATION</scope>
</reference>
<reference evidence="15" key="4">
    <citation type="submission" date="2025-09" db="UniProtKB">
        <authorList>
            <consortium name="Ensembl"/>
        </authorList>
    </citation>
    <scope>IDENTIFICATION</scope>
</reference>
<dbReference type="PRINTS" id="PR00237">
    <property type="entry name" value="GPCRRHODOPSN"/>
</dbReference>
<keyword evidence="16" id="KW-1185">Reference proteome</keyword>
<dbReference type="Pfam" id="PF13853">
    <property type="entry name" value="7tm_4"/>
    <property type="match status" value="1"/>
</dbReference>